<feature type="domain" description="N-acetyltransferase" evidence="1">
    <location>
        <begin position="135"/>
        <end position="204"/>
    </location>
</feature>
<evidence type="ECO:0000313" key="3">
    <source>
        <dbReference type="Proteomes" id="UP001239445"/>
    </source>
</evidence>
<dbReference type="Pfam" id="PF13673">
    <property type="entry name" value="Acetyltransf_10"/>
    <property type="match status" value="1"/>
</dbReference>
<proteinExistence type="predicted"/>
<evidence type="ECO:0000259" key="1">
    <source>
        <dbReference type="Pfam" id="PF13673"/>
    </source>
</evidence>
<dbReference type="AlphaFoldDB" id="A0AAJ0B621"/>
<dbReference type="Proteomes" id="UP001239445">
    <property type="component" value="Unassembled WGS sequence"/>
</dbReference>
<gene>
    <name evidence="2" type="ORF">QBC47DRAFT_405566</name>
</gene>
<dbReference type="InterPro" id="IPR000182">
    <property type="entry name" value="GNAT_dom"/>
</dbReference>
<keyword evidence="3" id="KW-1185">Reference proteome</keyword>
<protein>
    <recommendedName>
        <fullName evidence="1">N-acetyltransferase domain-containing protein</fullName>
    </recommendedName>
</protein>
<dbReference type="GO" id="GO:0016747">
    <property type="term" value="F:acyltransferase activity, transferring groups other than amino-acyl groups"/>
    <property type="evidence" value="ECO:0007669"/>
    <property type="project" value="InterPro"/>
</dbReference>
<dbReference type="EMBL" id="MU839840">
    <property type="protein sequence ID" value="KAK1752363.1"/>
    <property type="molecule type" value="Genomic_DNA"/>
</dbReference>
<organism evidence="2 3">
    <name type="scientific">Echria macrotheca</name>
    <dbReference type="NCBI Taxonomy" id="438768"/>
    <lineage>
        <taxon>Eukaryota</taxon>
        <taxon>Fungi</taxon>
        <taxon>Dikarya</taxon>
        <taxon>Ascomycota</taxon>
        <taxon>Pezizomycotina</taxon>
        <taxon>Sordariomycetes</taxon>
        <taxon>Sordariomycetidae</taxon>
        <taxon>Sordariales</taxon>
        <taxon>Schizotheciaceae</taxon>
        <taxon>Echria</taxon>
    </lineage>
</organism>
<accession>A0AAJ0B621</accession>
<dbReference type="CDD" id="cd04301">
    <property type="entry name" value="NAT_SF"/>
    <property type="match status" value="1"/>
</dbReference>
<dbReference type="InterPro" id="IPR016181">
    <property type="entry name" value="Acyl_CoA_acyltransferase"/>
</dbReference>
<sequence>MRPRLGVPSDADAITKVIIETMPMDPQWDYRFPWREQFPEDHYKYTRMLFEYFLDPAFDDWVVMVVEDSLEPGGDKAIVAFGVWDISYINKRIYGPGYKPQDPVALVEERGGRTRRDANHEHYNAFWFGQIKNYKRYFGHIGPEQMHLQILATLPDFQRRGHGTSLCKWSMDRVRKEGLKDLSVMASPMGYELYTWLGFDHVGSFTIQVPGEEEKIVLEAMMYRPKTRNRAMGDCDGPLL</sequence>
<evidence type="ECO:0000313" key="2">
    <source>
        <dbReference type="EMBL" id="KAK1752363.1"/>
    </source>
</evidence>
<dbReference type="InterPro" id="IPR052523">
    <property type="entry name" value="Trichothecene_AcTrans"/>
</dbReference>
<comment type="caution">
    <text evidence="2">The sequence shown here is derived from an EMBL/GenBank/DDBJ whole genome shotgun (WGS) entry which is preliminary data.</text>
</comment>
<dbReference type="PANTHER" id="PTHR42791:SF2">
    <property type="entry name" value="N-ACETYLTRANSFERASE DOMAIN-CONTAINING PROTEIN"/>
    <property type="match status" value="1"/>
</dbReference>
<dbReference type="SUPFAM" id="SSF55729">
    <property type="entry name" value="Acyl-CoA N-acyltransferases (Nat)"/>
    <property type="match status" value="1"/>
</dbReference>
<dbReference type="PANTHER" id="PTHR42791">
    <property type="entry name" value="GNAT FAMILY ACETYLTRANSFERASE"/>
    <property type="match status" value="1"/>
</dbReference>
<dbReference type="Gene3D" id="3.40.630.30">
    <property type="match status" value="1"/>
</dbReference>
<name>A0AAJ0B621_9PEZI</name>
<reference evidence="2" key="1">
    <citation type="submission" date="2023-06" db="EMBL/GenBank/DDBJ databases">
        <title>Genome-scale phylogeny and comparative genomics of the fungal order Sordariales.</title>
        <authorList>
            <consortium name="Lawrence Berkeley National Laboratory"/>
            <person name="Hensen N."/>
            <person name="Bonometti L."/>
            <person name="Westerberg I."/>
            <person name="Brannstrom I.O."/>
            <person name="Guillou S."/>
            <person name="Cros-Aarteil S."/>
            <person name="Calhoun S."/>
            <person name="Haridas S."/>
            <person name="Kuo A."/>
            <person name="Mondo S."/>
            <person name="Pangilinan J."/>
            <person name="Riley R."/>
            <person name="Labutti K."/>
            <person name="Andreopoulos B."/>
            <person name="Lipzen A."/>
            <person name="Chen C."/>
            <person name="Yanf M."/>
            <person name="Daum C."/>
            <person name="Ng V."/>
            <person name="Clum A."/>
            <person name="Steindorff A."/>
            <person name="Ohm R."/>
            <person name="Martin F."/>
            <person name="Silar P."/>
            <person name="Natvig D."/>
            <person name="Lalanne C."/>
            <person name="Gautier V."/>
            <person name="Ament-Velasquez S.L."/>
            <person name="Kruys A."/>
            <person name="Hutchinson M.I."/>
            <person name="Powell A.J."/>
            <person name="Barry K."/>
            <person name="Miller A.N."/>
            <person name="Grigoriev I.V."/>
            <person name="Debuchy R."/>
            <person name="Gladieux P."/>
            <person name="Thoren M.H."/>
            <person name="Johannesson H."/>
        </authorList>
    </citation>
    <scope>NUCLEOTIDE SEQUENCE</scope>
    <source>
        <strain evidence="2">PSN4</strain>
    </source>
</reference>